<dbReference type="EMBL" id="VIRB01000055">
    <property type="protein sequence ID" value="NDO68720.1"/>
    <property type="molecule type" value="Genomic_DNA"/>
</dbReference>
<organism evidence="2 3">
    <name type="scientific">Schaedlerella arabinosiphila</name>
    <dbReference type="NCBI Taxonomy" id="2044587"/>
    <lineage>
        <taxon>Bacteria</taxon>
        <taxon>Bacillati</taxon>
        <taxon>Bacillota</taxon>
        <taxon>Clostridia</taxon>
        <taxon>Lachnospirales</taxon>
        <taxon>Lachnospiraceae</taxon>
        <taxon>Schaedlerella</taxon>
    </lineage>
</organism>
<name>A0A9X5C6U8_9FIRM</name>
<sequence length="170" mass="19259">MKKDTALYLREAVEKDVDILFSWANDEDARKNSFCTEPIKYEDHVIWFQNMMQNESTSQYILIDQATPVGQIRLECDGAVGEISYSIAPDKRGVGYGKAICQLLIRKVCIEKPEIKKLTAKIKIPNVASVYCFEKNGFAESYSQYEVDIANAVLDDSLLRISPISRGDFC</sequence>
<evidence type="ECO:0000313" key="2">
    <source>
        <dbReference type="EMBL" id="NDO68720.1"/>
    </source>
</evidence>
<dbReference type="AlphaFoldDB" id="A0A9X5C6U8"/>
<evidence type="ECO:0000259" key="1">
    <source>
        <dbReference type="PROSITE" id="PS51186"/>
    </source>
</evidence>
<evidence type="ECO:0000313" key="3">
    <source>
        <dbReference type="Proteomes" id="UP000474104"/>
    </source>
</evidence>
<comment type="caution">
    <text evidence="2">The sequence shown here is derived from an EMBL/GenBank/DDBJ whole genome shotgun (WGS) entry which is preliminary data.</text>
</comment>
<accession>A0A9X5C6U8</accession>
<dbReference type="GO" id="GO:0016747">
    <property type="term" value="F:acyltransferase activity, transferring groups other than amino-acyl groups"/>
    <property type="evidence" value="ECO:0007669"/>
    <property type="project" value="InterPro"/>
</dbReference>
<dbReference type="SUPFAM" id="SSF55729">
    <property type="entry name" value="Acyl-CoA N-acyltransferases (Nat)"/>
    <property type="match status" value="1"/>
</dbReference>
<dbReference type="Gene3D" id="3.40.630.30">
    <property type="match status" value="1"/>
</dbReference>
<dbReference type="PANTHER" id="PTHR43415:SF3">
    <property type="entry name" value="GNAT-FAMILY ACETYLTRANSFERASE"/>
    <property type="match status" value="1"/>
</dbReference>
<dbReference type="OrthoDB" id="9795206at2"/>
<dbReference type="Proteomes" id="UP000474104">
    <property type="component" value="Unassembled WGS sequence"/>
</dbReference>
<reference evidence="2 3" key="1">
    <citation type="submission" date="2019-07" db="EMBL/GenBank/DDBJ databases">
        <title>Draft genome sequences of 15 bacterial species constituting the stable defined intestinal microbiota of the GM15 gnotobiotic mouse model.</title>
        <authorList>
            <person name="Elie C."/>
            <person name="Mathieu A."/>
            <person name="Saliou A."/>
            <person name="Darnaud M."/>
            <person name="Leulier F."/>
            <person name="Tamellini A."/>
        </authorList>
    </citation>
    <scope>NUCLEOTIDE SEQUENCE [LARGE SCALE GENOMIC DNA]</scope>
    <source>
        <strain evidence="3">ASF 502</strain>
    </source>
</reference>
<dbReference type="Pfam" id="PF13302">
    <property type="entry name" value="Acetyltransf_3"/>
    <property type="match status" value="1"/>
</dbReference>
<protein>
    <submittedName>
        <fullName evidence="2">GNAT family N-acetyltransferase</fullName>
    </submittedName>
</protein>
<proteinExistence type="predicted"/>
<dbReference type="InterPro" id="IPR000182">
    <property type="entry name" value="GNAT_dom"/>
</dbReference>
<gene>
    <name evidence="2" type="ORF">FMM80_08510</name>
</gene>
<feature type="domain" description="N-acetyltransferase" evidence="1">
    <location>
        <begin position="7"/>
        <end position="160"/>
    </location>
</feature>
<dbReference type="PANTHER" id="PTHR43415">
    <property type="entry name" value="SPERMIDINE N(1)-ACETYLTRANSFERASE"/>
    <property type="match status" value="1"/>
</dbReference>
<dbReference type="RefSeq" id="WP_004072046.1">
    <property type="nucleotide sequence ID" value="NZ_VIRB01000055.1"/>
</dbReference>
<dbReference type="InterPro" id="IPR016181">
    <property type="entry name" value="Acyl_CoA_acyltransferase"/>
</dbReference>
<dbReference type="PROSITE" id="PS51186">
    <property type="entry name" value="GNAT"/>
    <property type="match status" value="1"/>
</dbReference>